<dbReference type="EMBL" id="KR732653">
    <property type="protein sequence ID" value="ALB00595.1"/>
    <property type="molecule type" value="Genomic_DNA"/>
</dbReference>
<reference evidence="1" key="1">
    <citation type="journal article" date="2016" name="PLoS ONE">
        <title>A Look into the Melting Pot: The mecC-Harboring Region Is a Recombination Hot Spot in Staphylococcus stepanovicii.</title>
        <authorList>
            <person name="Semmler T."/>
            <person name="Harrison E.M."/>
            <person name="Lubke-Becker A."/>
            <person name="Ulrich R.G."/>
            <person name="Wieler L.H."/>
            <person name="Guenther S."/>
            <person name="Stamm I."/>
            <person name="Hanssen A.M."/>
            <person name="Holmes M.A."/>
            <person name="Vincze S."/>
            <person name="Walther B."/>
        </authorList>
    </citation>
    <scope>NUCLEOTIDE SEQUENCE</scope>
    <source>
        <strain evidence="1">CCM 7717</strain>
    </source>
</reference>
<dbReference type="EMBL" id="LT906462">
    <property type="protein sequence ID" value="SNV51630.1"/>
    <property type="molecule type" value="Genomic_DNA"/>
</dbReference>
<sequence length="274" mass="32416">MVTKKQHYYPRCLLKHFSDNQGNVNVYIHQANKLFKMNYENTCAANYTYESRNTNDNILECKLGAYESKACSIVSYILNNINSDEFAVTKEQQQILFQYMFLQSLRTDVGRINFINLIENHFSYKPRNRPIELDEIKNNSEKIKKFNLIFKQGNVLEELLNRLEKTEDMNFHIAISQNNLLTSDNPIIGTDEWRQIILPISPHFCIEFQHDSINTSDELIVMLAPEKTRYINEATINTSNYYIISREPFNLIQSNYIYNRFLNKDWTFGFPHFS</sequence>
<accession>A0A0K2JNC9</accession>
<evidence type="ECO:0000313" key="1">
    <source>
        <dbReference type="EMBL" id="ALB00595.1"/>
    </source>
</evidence>
<name>A0A0K2JNC9_9STAP</name>
<dbReference type="RefSeq" id="WP_095085218.1">
    <property type="nucleotide sequence ID" value="NZ_BMDM01000008.1"/>
</dbReference>
<dbReference type="AlphaFoldDB" id="A0A0K2JNC9"/>
<dbReference type="OrthoDB" id="2339925at2"/>
<keyword evidence="3" id="KW-1185">Reference proteome</keyword>
<dbReference type="Pfam" id="PF14022">
    <property type="entry name" value="DUF4238"/>
    <property type="match status" value="1"/>
</dbReference>
<evidence type="ECO:0000313" key="3">
    <source>
        <dbReference type="Proteomes" id="UP000242084"/>
    </source>
</evidence>
<organism evidence="1">
    <name type="scientific">Mammaliicoccus stepanovicii</name>
    <dbReference type="NCBI Taxonomy" id="643214"/>
    <lineage>
        <taxon>Bacteria</taxon>
        <taxon>Bacillati</taxon>
        <taxon>Bacillota</taxon>
        <taxon>Bacilli</taxon>
        <taxon>Bacillales</taxon>
        <taxon>Staphylococcaceae</taxon>
        <taxon>Mammaliicoccus</taxon>
    </lineage>
</organism>
<evidence type="ECO:0000313" key="2">
    <source>
        <dbReference type="EMBL" id="SNV51630.1"/>
    </source>
</evidence>
<gene>
    <name evidence="2" type="ORF">SAMEA4384403_00039</name>
</gene>
<proteinExistence type="predicted"/>
<evidence type="ECO:0008006" key="4">
    <source>
        <dbReference type="Google" id="ProtNLM"/>
    </source>
</evidence>
<dbReference type="InterPro" id="IPR025332">
    <property type="entry name" value="DUF4238"/>
</dbReference>
<dbReference type="Proteomes" id="UP000242084">
    <property type="component" value="Chromosome 1"/>
</dbReference>
<dbReference type="KEGG" id="sste:SAMEA4384403_0039"/>
<protein>
    <recommendedName>
        <fullName evidence="4">DUF4238 domain-containing protein</fullName>
    </recommendedName>
</protein>
<reference evidence="2 3" key="2">
    <citation type="submission" date="2017-06" db="EMBL/GenBank/DDBJ databases">
        <authorList>
            <consortium name="Pathogen Informatics"/>
        </authorList>
    </citation>
    <scope>NUCLEOTIDE SEQUENCE [LARGE SCALE GENOMIC DNA]</scope>
    <source>
        <strain evidence="2 3">NCTC13839</strain>
    </source>
</reference>